<evidence type="ECO:0000256" key="1">
    <source>
        <dbReference type="SAM" id="MobiDB-lite"/>
    </source>
</evidence>
<feature type="region of interest" description="Disordered" evidence="1">
    <location>
        <begin position="209"/>
        <end position="241"/>
    </location>
</feature>
<dbReference type="EMBL" id="VTPC01090432">
    <property type="protein sequence ID" value="KAF2883390.1"/>
    <property type="molecule type" value="Genomic_DNA"/>
</dbReference>
<dbReference type="AlphaFoldDB" id="A0A8K0CGG2"/>
<keyword evidence="3" id="KW-1185">Reference proteome</keyword>
<feature type="compositionally biased region" description="Polar residues" evidence="1">
    <location>
        <begin position="225"/>
        <end position="240"/>
    </location>
</feature>
<evidence type="ECO:0000313" key="3">
    <source>
        <dbReference type="Proteomes" id="UP000801492"/>
    </source>
</evidence>
<dbReference type="Proteomes" id="UP000801492">
    <property type="component" value="Unassembled WGS sequence"/>
</dbReference>
<comment type="caution">
    <text evidence="2">The sequence shown here is derived from an EMBL/GenBank/DDBJ whole genome shotgun (WGS) entry which is preliminary data.</text>
</comment>
<name>A0A8K0CGG2_IGNLU</name>
<accession>A0A8K0CGG2</accession>
<gene>
    <name evidence="2" type="ORF">ILUMI_22778</name>
</gene>
<evidence type="ECO:0000313" key="2">
    <source>
        <dbReference type="EMBL" id="KAF2883390.1"/>
    </source>
</evidence>
<reference evidence="2" key="1">
    <citation type="submission" date="2019-08" db="EMBL/GenBank/DDBJ databases">
        <title>The genome of the North American firefly Photinus pyralis.</title>
        <authorList>
            <consortium name="Photinus pyralis genome working group"/>
            <person name="Fallon T.R."/>
            <person name="Sander Lower S.E."/>
            <person name="Weng J.-K."/>
        </authorList>
    </citation>
    <scope>NUCLEOTIDE SEQUENCE</scope>
    <source>
        <strain evidence="2">TRF0915ILg1</strain>
        <tissue evidence="2">Whole body</tissue>
    </source>
</reference>
<sequence length="638" mass="72664">MESSECRLFAGACPLTHWVRIRQHERISNRLETLTQKRNAVVDHQEPHIRFADGSLRKPDLIFINPERAIKKLKSLWPDAIDLLLQPETRTDEDEVYEDKVVENEVDDDEHDLFWDLDDAMNTKEKEGNVFCYPSYLLLLFSVVERKTISDRLATSERLVHQEEYNAEMEAKTQFKTRPWSRLEILDLINADLDYSRKARNRDLATKFNRTREEAGSDVEPEPATHSSILNPQPGTSLNMSPKIFSHNLSTENSNSSPAPVFIDNDTIPPRLQQDLEVFPQSFNIFLRECLNKDELTLEDKDLGQAAERGFKYKRMQNLYHKDKGRLTNTVIDNLDSMPKGFPSVESIETTYSNLFGPAENIDDSPVTIKQEVGNLSLDIYQLITKEELQKTLAKTRSSAAGPDKITISLIRRLPLDRLLLKLLIYADKLIRQAVKRISHCRVTIPNAFIHAPLREGGLSICSLLDSVPAILLQRLNNLAAIRDHAAIESTFGSGWGQALFERFERLFLRNGHSTKEVRTHWSTSLQNSTSGNGLKQGSTSQYRSIGLSDPPKYWSGRDYIKALQLRANVLPTVGTPYNRGEAARCRAGCDRVESLSHVLQGYPSIHWPRIRRHDHLAKIVADAARNQGWAVKVEPNI</sequence>
<organism evidence="2 3">
    <name type="scientific">Ignelater luminosus</name>
    <name type="common">Cucubano</name>
    <name type="synonym">Pyrophorus luminosus</name>
    <dbReference type="NCBI Taxonomy" id="2038154"/>
    <lineage>
        <taxon>Eukaryota</taxon>
        <taxon>Metazoa</taxon>
        <taxon>Ecdysozoa</taxon>
        <taxon>Arthropoda</taxon>
        <taxon>Hexapoda</taxon>
        <taxon>Insecta</taxon>
        <taxon>Pterygota</taxon>
        <taxon>Neoptera</taxon>
        <taxon>Endopterygota</taxon>
        <taxon>Coleoptera</taxon>
        <taxon>Polyphaga</taxon>
        <taxon>Elateriformia</taxon>
        <taxon>Elateroidea</taxon>
        <taxon>Elateridae</taxon>
        <taxon>Agrypninae</taxon>
        <taxon>Pyrophorini</taxon>
        <taxon>Ignelater</taxon>
    </lineage>
</organism>
<proteinExistence type="predicted"/>
<dbReference type="OrthoDB" id="8197617at2759"/>
<protein>
    <submittedName>
        <fullName evidence="2">Uncharacterized protein</fullName>
    </submittedName>
</protein>